<feature type="region of interest" description="Disordered" evidence="5">
    <location>
        <begin position="452"/>
        <end position="474"/>
    </location>
</feature>
<proteinExistence type="predicted"/>
<dbReference type="EMBL" id="SWJQ01000270">
    <property type="protein sequence ID" value="TRZ17356.1"/>
    <property type="molecule type" value="Genomic_DNA"/>
</dbReference>
<dbReference type="PANTHER" id="PTHR40389:SF3">
    <property type="entry name" value="IGE-BINDING PROTEIN"/>
    <property type="match status" value="1"/>
</dbReference>
<evidence type="ECO:0000256" key="1">
    <source>
        <dbReference type="ARBA" id="ARBA00022723"/>
    </source>
</evidence>
<dbReference type="SUPFAM" id="SSF47943">
    <property type="entry name" value="Retrovirus capsid protein, N-terminal core domain"/>
    <property type="match status" value="1"/>
</dbReference>
<evidence type="ECO:0000256" key="5">
    <source>
        <dbReference type="SAM" id="MobiDB-lite"/>
    </source>
</evidence>
<dbReference type="GO" id="GO:0003676">
    <property type="term" value="F:nucleic acid binding"/>
    <property type="evidence" value="ECO:0007669"/>
    <property type="project" value="InterPro"/>
</dbReference>
<dbReference type="OrthoDB" id="9219236at2759"/>
<dbReference type="PROSITE" id="PS50158">
    <property type="entry name" value="ZF_CCHC"/>
    <property type="match status" value="1"/>
</dbReference>
<evidence type="ECO:0000256" key="3">
    <source>
        <dbReference type="ARBA" id="ARBA00022833"/>
    </source>
</evidence>
<feature type="region of interest" description="Disordered" evidence="5">
    <location>
        <begin position="157"/>
        <end position="212"/>
    </location>
</feature>
<protein>
    <recommendedName>
        <fullName evidence="6">CCHC-type domain-containing protein</fullName>
    </recommendedName>
</protein>
<dbReference type="Gene3D" id="1.10.375.10">
    <property type="entry name" value="Human Immunodeficiency Virus Type 1 Capsid Protein"/>
    <property type="match status" value="1"/>
</dbReference>
<sequence>MRNPSTTPNLLRLSLQTIDKPRVRSRVRFSLPGDETPRNGVPDSPSRGVPSPSLSSCGDCAVQAPPLLDNSDSCLVRSSSPCSLSSSHSPSRYPSNSCLSRTQFLLSSRKIFFPPSPQTPLSRSAPRSAHQVTSSGCQTTPHEGWRPCPASRFHAHLAGSHIPTPGSHDLEDSNDSDDSHDSEEDELDPGNSGHSQIPSHAPVTYRRSRGGNVTSASWQRLSQRAVKDLCKALQEYGRDSPYFRGLVNATLTGIVAVPAELKHLFQCLTSSAEYQLWEASWKSLLRDALPSLLRDPVTAADKKGVKITIDHLCGEGPWVLAPTQASDIPVPTLERVKEAAQRAFFSMQPLVPLPHYSKIFQGPNEPYLQFVEKLIRAVEFQVRREHAQEAILEEMAFLNANEKCRAAILSLPLDPAPTLQDMILVCWHKVPWMGRPESHQGKQIDVRTAAGVDIDSLNAPPAPRTPSQKKRSFRRNAEGPCFLCDKTGHWFQQCPLKKDFDRFREQREEGGNGGKPPKNHQKN</sequence>
<feature type="region of interest" description="Disordered" evidence="5">
    <location>
        <begin position="115"/>
        <end position="143"/>
    </location>
</feature>
<dbReference type="InterPro" id="IPR050195">
    <property type="entry name" value="Primate_lentivir_Gag_pol-like"/>
</dbReference>
<reference evidence="7" key="1">
    <citation type="submission" date="2019-04" db="EMBL/GenBank/DDBJ databases">
        <title>Genome assembly of Zosterops borbonicus 15179.</title>
        <authorList>
            <person name="Leroy T."/>
            <person name="Anselmetti Y."/>
            <person name="Tilak M.-K."/>
            <person name="Nabholz B."/>
        </authorList>
    </citation>
    <scope>NUCLEOTIDE SEQUENCE</scope>
    <source>
        <strain evidence="7">HGM_15179</strain>
        <tissue evidence="7">Muscle</tissue>
    </source>
</reference>
<feature type="region of interest" description="Disordered" evidence="5">
    <location>
        <begin position="501"/>
        <end position="523"/>
    </location>
</feature>
<organism evidence="7 8">
    <name type="scientific">Zosterops borbonicus</name>
    <dbReference type="NCBI Taxonomy" id="364589"/>
    <lineage>
        <taxon>Eukaryota</taxon>
        <taxon>Metazoa</taxon>
        <taxon>Chordata</taxon>
        <taxon>Craniata</taxon>
        <taxon>Vertebrata</taxon>
        <taxon>Euteleostomi</taxon>
        <taxon>Archelosauria</taxon>
        <taxon>Archosauria</taxon>
        <taxon>Dinosauria</taxon>
        <taxon>Saurischia</taxon>
        <taxon>Theropoda</taxon>
        <taxon>Coelurosauria</taxon>
        <taxon>Aves</taxon>
        <taxon>Neognathae</taxon>
        <taxon>Neoaves</taxon>
        <taxon>Telluraves</taxon>
        <taxon>Australaves</taxon>
        <taxon>Passeriformes</taxon>
        <taxon>Sylvioidea</taxon>
        <taxon>Zosteropidae</taxon>
        <taxon>Zosterops</taxon>
    </lineage>
</organism>
<dbReference type="Gene3D" id="1.10.1200.30">
    <property type="match status" value="1"/>
</dbReference>
<accession>A0A8K1LKU0</accession>
<dbReference type="InterPro" id="IPR001878">
    <property type="entry name" value="Znf_CCHC"/>
</dbReference>
<dbReference type="SUPFAM" id="SSF47353">
    <property type="entry name" value="Retrovirus capsid dimerization domain-like"/>
    <property type="match status" value="1"/>
</dbReference>
<evidence type="ECO:0000259" key="6">
    <source>
        <dbReference type="PROSITE" id="PS50158"/>
    </source>
</evidence>
<feature type="compositionally biased region" description="Acidic residues" evidence="5">
    <location>
        <begin position="172"/>
        <end position="188"/>
    </location>
</feature>
<feature type="compositionally biased region" description="Basic and acidic residues" evidence="5">
    <location>
        <begin position="501"/>
        <end position="510"/>
    </location>
</feature>
<dbReference type="PANTHER" id="PTHR40389">
    <property type="entry name" value="ENDOGENOUS RETROVIRUS GROUP K MEMBER 24 GAG POLYPROTEIN-RELATED"/>
    <property type="match status" value="1"/>
</dbReference>
<dbReference type="Pfam" id="PF00607">
    <property type="entry name" value="Gag_p24"/>
    <property type="match status" value="1"/>
</dbReference>
<keyword evidence="2 4" id="KW-0863">Zinc-finger</keyword>
<dbReference type="Pfam" id="PF19317">
    <property type="entry name" value="Gag_p24_C"/>
    <property type="match status" value="1"/>
</dbReference>
<comment type="caution">
    <text evidence="7">The sequence shown here is derived from an EMBL/GenBank/DDBJ whole genome shotgun (WGS) entry which is preliminary data.</text>
</comment>
<dbReference type="GO" id="GO:0008270">
    <property type="term" value="F:zinc ion binding"/>
    <property type="evidence" value="ECO:0007669"/>
    <property type="project" value="UniProtKB-KW"/>
</dbReference>
<dbReference type="InterPro" id="IPR008916">
    <property type="entry name" value="Retrov_capsid_C"/>
</dbReference>
<keyword evidence="3" id="KW-0862">Zinc</keyword>
<gene>
    <name evidence="7" type="ORF">HGM15179_009715</name>
</gene>
<feature type="region of interest" description="Disordered" evidence="5">
    <location>
        <begin position="24"/>
        <end position="55"/>
    </location>
</feature>
<dbReference type="InterPro" id="IPR036875">
    <property type="entry name" value="Znf_CCHC_sf"/>
</dbReference>
<evidence type="ECO:0000313" key="7">
    <source>
        <dbReference type="EMBL" id="TRZ17356.1"/>
    </source>
</evidence>
<evidence type="ECO:0000256" key="2">
    <source>
        <dbReference type="ARBA" id="ARBA00022771"/>
    </source>
</evidence>
<dbReference type="SUPFAM" id="SSF57756">
    <property type="entry name" value="Retrovirus zinc finger-like domains"/>
    <property type="match status" value="1"/>
</dbReference>
<feature type="compositionally biased region" description="Polar residues" evidence="5">
    <location>
        <begin position="130"/>
        <end position="141"/>
    </location>
</feature>
<evidence type="ECO:0000313" key="8">
    <source>
        <dbReference type="Proteomes" id="UP000796761"/>
    </source>
</evidence>
<feature type="domain" description="CCHC-type" evidence="6">
    <location>
        <begin position="481"/>
        <end position="495"/>
    </location>
</feature>
<name>A0A8K1LKU0_9PASS</name>
<dbReference type="InterPro" id="IPR045345">
    <property type="entry name" value="Gag_p24_C"/>
</dbReference>
<dbReference type="InterPro" id="IPR008919">
    <property type="entry name" value="Retrov_capsid_N"/>
</dbReference>
<keyword evidence="8" id="KW-1185">Reference proteome</keyword>
<keyword evidence="1" id="KW-0479">Metal-binding</keyword>
<dbReference type="AlphaFoldDB" id="A0A8K1LKU0"/>
<evidence type="ECO:0000256" key="4">
    <source>
        <dbReference type="PROSITE-ProRule" id="PRU00047"/>
    </source>
</evidence>
<dbReference type="GO" id="GO:0016032">
    <property type="term" value="P:viral process"/>
    <property type="evidence" value="ECO:0007669"/>
    <property type="project" value="InterPro"/>
</dbReference>
<dbReference type="Proteomes" id="UP000796761">
    <property type="component" value="Unassembled WGS sequence"/>
</dbReference>